<dbReference type="PANTHER" id="PTHR23501">
    <property type="entry name" value="MAJOR FACILITATOR SUPERFAMILY"/>
    <property type="match status" value="1"/>
</dbReference>
<gene>
    <name evidence="9" type="ORF">FRF71_12280</name>
</gene>
<evidence type="ECO:0000259" key="8">
    <source>
        <dbReference type="PROSITE" id="PS50850"/>
    </source>
</evidence>
<dbReference type="OrthoDB" id="9812221at2"/>
<feature type="transmembrane region" description="Helical" evidence="7">
    <location>
        <begin position="353"/>
        <end position="374"/>
    </location>
</feature>
<protein>
    <submittedName>
        <fullName evidence="9">Multidrug efflux MFS transporter</fullName>
    </submittedName>
</protein>
<feature type="transmembrane region" description="Helical" evidence="7">
    <location>
        <begin position="32"/>
        <end position="52"/>
    </location>
</feature>
<dbReference type="NCBIfam" id="TIGR00711">
    <property type="entry name" value="efflux_EmrB"/>
    <property type="match status" value="1"/>
</dbReference>
<feature type="transmembrane region" description="Helical" evidence="7">
    <location>
        <begin position="186"/>
        <end position="206"/>
    </location>
</feature>
<dbReference type="PROSITE" id="PS50850">
    <property type="entry name" value="MFS"/>
    <property type="match status" value="1"/>
</dbReference>
<keyword evidence="6 7" id="KW-0472">Membrane</keyword>
<dbReference type="InterPro" id="IPR020846">
    <property type="entry name" value="MFS_dom"/>
</dbReference>
<keyword evidence="4 7" id="KW-0812">Transmembrane</keyword>
<evidence type="ECO:0000256" key="1">
    <source>
        <dbReference type="ARBA" id="ARBA00004651"/>
    </source>
</evidence>
<dbReference type="InterPro" id="IPR004638">
    <property type="entry name" value="EmrB-like"/>
</dbReference>
<proteinExistence type="predicted"/>
<feature type="domain" description="Major facilitator superfamily (MFS) profile" evidence="8">
    <location>
        <begin position="34"/>
        <end position="519"/>
    </location>
</feature>
<evidence type="ECO:0000256" key="5">
    <source>
        <dbReference type="ARBA" id="ARBA00022989"/>
    </source>
</evidence>
<evidence type="ECO:0000313" key="9">
    <source>
        <dbReference type="EMBL" id="QEA16845.1"/>
    </source>
</evidence>
<evidence type="ECO:0000256" key="4">
    <source>
        <dbReference type="ARBA" id="ARBA00022692"/>
    </source>
</evidence>
<evidence type="ECO:0000256" key="6">
    <source>
        <dbReference type="ARBA" id="ARBA00023136"/>
    </source>
</evidence>
<feature type="transmembrane region" description="Helical" evidence="7">
    <location>
        <begin position="418"/>
        <end position="439"/>
    </location>
</feature>
<dbReference type="InterPro" id="IPR001958">
    <property type="entry name" value="Tet-R_TetA/multi-R_MdtG-like"/>
</dbReference>
<organism evidence="9 10">
    <name type="scientific">Novosphingobium ginsenosidimutans</name>
    <dbReference type="NCBI Taxonomy" id="1176536"/>
    <lineage>
        <taxon>Bacteria</taxon>
        <taxon>Pseudomonadati</taxon>
        <taxon>Pseudomonadota</taxon>
        <taxon>Alphaproteobacteria</taxon>
        <taxon>Sphingomonadales</taxon>
        <taxon>Sphingomonadaceae</taxon>
        <taxon>Novosphingobium</taxon>
    </lineage>
</organism>
<dbReference type="GO" id="GO:0005886">
    <property type="term" value="C:plasma membrane"/>
    <property type="evidence" value="ECO:0007669"/>
    <property type="project" value="UniProtKB-SubCell"/>
</dbReference>
<dbReference type="GO" id="GO:0022857">
    <property type="term" value="F:transmembrane transporter activity"/>
    <property type="evidence" value="ECO:0007669"/>
    <property type="project" value="InterPro"/>
</dbReference>
<reference evidence="9 10" key="1">
    <citation type="journal article" date="2013" name="J. Microbiol. Biotechnol.">
        <title>Novosphingobium ginsenosidimutans sp. nov., with the ability to convert ginsenoside.</title>
        <authorList>
            <person name="Kim J.K."/>
            <person name="He D."/>
            <person name="Liu Q.M."/>
            <person name="Park H.Y."/>
            <person name="Jung M.S."/>
            <person name="Yoon M.H."/>
            <person name="Kim S.C."/>
            <person name="Im W.T."/>
        </authorList>
    </citation>
    <scope>NUCLEOTIDE SEQUENCE [LARGE SCALE GENOMIC DNA]</scope>
    <source>
        <strain evidence="9 10">FW-6</strain>
    </source>
</reference>
<keyword evidence="2" id="KW-0813">Transport</keyword>
<evidence type="ECO:0000256" key="3">
    <source>
        <dbReference type="ARBA" id="ARBA00022475"/>
    </source>
</evidence>
<dbReference type="InterPro" id="IPR011701">
    <property type="entry name" value="MFS"/>
</dbReference>
<dbReference type="InterPro" id="IPR036259">
    <property type="entry name" value="MFS_trans_sf"/>
</dbReference>
<keyword evidence="5 7" id="KW-1133">Transmembrane helix</keyword>
<keyword evidence="10" id="KW-1185">Reference proteome</keyword>
<feature type="transmembrane region" description="Helical" evidence="7">
    <location>
        <begin position="380"/>
        <end position="397"/>
    </location>
</feature>
<feature type="transmembrane region" description="Helical" evidence="7">
    <location>
        <begin position="100"/>
        <end position="119"/>
    </location>
</feature>
<keyword evidence="3" id="KW-1003">Cell membrane</keyword>
<dbReference type="EMBL" id="CP042345">
    <property type="protein sequence ID" value="QEA16845.1"/>
    <property type="molecule type" value="Genomic_DNA"/>
</dbReference>
<dbReference type="Gene3D" id="1.20.1720.10">
    <property type="entry name" value="Multidrug resistance protein D"/>
    <property type="match status" value="1"/>
</dbReference>
<feature type="transmembrane region" description="Helical" evidence="7">
    <location>
        <begin position="159"/>
        <end position="180"/>
    </location>
</feature>
<dbReference type="PRINTS" id="PR01035">
    <property type="entry name" value="TCRTETA"/>
</dbReference>
<evidence type="ECO:0000256" key="7">
    <source>
        <dbReference type="SAM" id="Phobius"/>
    </source>
</evidence>
<evidence type="ECO:0000313" key="10">
    <source>
        <dbReference type="Proteomes" id="UP000321172"/>
    </source>
</evidence>
<dbReference type="Proteomes" id="UP000321172">
    <property type="component" value="Chromosome"/>
</dbReference>
<sequence length="537" mass="58324">MAGQARPASTARGPAALTVQEDVAVLPVESPYLLAVGVMLASLVQILDSTIANVAIPHMQATLGATPDEISWVLTSYIIAVAITMPITGWLADKVGSRRLFLFSVVGFVLSSMLCGMAQNITEMVIFRALQGATGAFIAPLSQAAMIDTNKPSRQAQMMAVWGMGIMIGPIMGPILGGWLTENWNWRSVFYVNVPVGIISLAILIPQLPSRPIVKRRFDVTGFALLATTLTAIQLLLDRGNHIDWFASGEAWIYAFLGLSGAWMTLIHMTTTSNPLFNRSLFSDPNFVSSIALSVVIGVVMFATMALLPPMLQRLFGYGVIDTGEALMPRGIGTLITMQLSGWLVRRGFDPRILIAIGFTIAAVSLWEMSLWSLQTDYSHIAWSGFIQGVGMGLVFMPMNASAFATITPALRTDGSSLLNLSRSIGSSIGISIVTAMLARNLQVSHSDLASHITPSFMQMVDFSTLDRFQDAGETALRLVDAEINRQAAMVAYIDNFYMMMWMTIFTIPLVALMRRTNLRQQRPAAGKPMPAADIPH</sequence>
<evidence type="ECO:0000256" key="2">
    <source>
        <dbReference type="ARBA" id="ARBA00022448"/>
    </source>
</evidence>
<dbReference type="AlphaFoldDB" id="A0A5B8S8U5"/>
<feature type="transmembrane region" description="Helical" evidence="7">
    <location>
        <begin position="287"/>
        <end position="307"/>
    </location>
</feature>
<dbReference type="Gene3D" id="1.20.1250.20">
    <property type="entry name" value="MFS general substrate transporter like domains"/>
    <property type="match status" value="1"/>
</dbReference>
<name>A0A5B8S8U5_9SPHN</name>
<feature type="transmembrane region" description="Helical" evidence="7">
    <location>
        <begin position="249"/>
        <end position="267"/>
    </location>
</feature>
<feature type="transmembrane region" description="Helical" evidence="7">
    <location>
        <begin position="497"/>
        <end position="514"/>
    </location>
</feature>
<dbReference type="RefSeq" id="WP_147090924.1">
    <property type="nucleotide sequence ID" value="NZ_BAABJD010000002.1"/>
</dbReference>
<comment type="subcellular location">
    <subcellularLocation>
        <location evidence="1">Cell membrane</location>
        <topology evidence="1">Multi-pass membrane protein</topology>
    </subcellularLocation>
</comment>
<dbReference type="Pfam" id="PF07690">
    <property type="entry name" value="MFS_1"/>
    <property type="match status" value="1"/>
</dbReference>
<feature type="transmembrane region" description="Helical" evidence="7">
    <location>
        <begin position="72"/>
        <end position="93"/>
    </location>
</feature>
<dbReference type="KEGG" id="ngf:FRF71_12280"/>
<dbReference type="PANTHER" id="PTHR23501:SF174">
    <property type="entry name" value="MULTIDRUG EXPORT PROTEIN EMRB-RELATED"/>
    <property type="match status" value="1"/>
</dbReference>
<accession>A0A5B8S8U5</accession>
<dbReference type="SUPFAM" id="SSF103473">
    <property type="entry name" value="MFS general substrate transporter"/>
    <property type="match status" value="1"/>
</dbReference>
<dbReference type="CDD" id="cd17503">
    <property type="entry name" value="MFS_LmrB_MDR_like"/>
    <property type="match status" value="1"/>
</dbReference>
<feature type="transmembrane region" description="Helical" evidence="7">
    <location>
        <begin position="218"/>
        <end position="237"/>
    </location>
</feature>